<evidence type="ECO:0000313" key="11">
    <source>
        <dbReference type="Proteomes" id="UP000606274"/>
    </source>
</evidence>
<evidence type="ECO:0000256" key="6">
    <source>
        <dbReference type="ARBA" id="ARBA00023273"/>
    </source>
</evidence>
<dbReference type="Pfam" id="PF06608">
    <property type="entry name" value="CFAP68"/>
    <property type="match status" value="1"/>
</dbReference>
<evidence type="ECO:0000256" key="8">
    <source>
        <dbReference type="ARBA" id="ARBA00046435"/>
    </source>
</evidence>
<dbReference type="OrthoDB" id="9970063at2759"/>
<dbReference type="EMBL" id="JABFDY010000025">
    <property type="protein sequence ID" value="KAF7688863.1"/>
    <property type="molecule type" value="Genomic_DNA"/>
</dbReference>
<evidence type="ECO:0000256" key="2">
    <source>
        <dbReference type="ARBA" id="ARBA00022490"/>
    </source>
</evidence>
<keyword evidence="11" id="KW-1185">Reference proteome</keyword>
<evidence type="ECO:0000256" key="7">
    <source>
        <dbReference type="ARBA" id="ARBA00035003"/>
    </source>
</evidence>
<dbReference type="PANTHER" id="PTHR31180">
    <property type="entry name" value="CILIA- AND FLAGELLA-ASSOCIATED PROTEIN 107-RELATED"/>
    <property type="match status" value="1"/>
</dbReference>
<comment type="function">
    <text evidence="7">Microtubule inner protein (MIP) part of the dynein-decorated doublet microtubules (DMTs) in cilia axoneme, which is required for motile cilia beating.</text>
</comment>
<reference evidence="10" key="1">
    <citation type="submission" date="2020-08" db="EMBL/GenBank/DDBJ databases">
        <title>Chromosome-level assembly of Southern catfish (Silurus meridionalis) provides insights into visual adaptation to the nocturnal and benthic lifestyles.</title>
        <authorList>
            <person name="Zhang Y."/>
            <person name="Wang D."/>
            <person name="Peng Z."/>
        </authorList>
    </citation>
    <scope>NUCLEOTIDE SEQUENCE</scope>
    <source>
        <strain evidence="10">SWU-2019-XX</strain>
        <tissue evidence="10">Muscle</tissue>
    </source>
</reference>
<keyword evidence="2" id="KW-0963">Cytoplasm</keyword>
<evidence type="ECO:0000256" key="5">
    <source>
        <dbReference type="ARBA" id="ARBA00023212"/>
    </source>
</evidence>
<accession>A0A8T0AC06</accession>
<evidence type="ECO:0000256" key="9">
    <source>
        <dbReference type="SAM" id="MobiDB-lite"/>
    </source>
</evidence>
<dbReference type="Proteomes" id="UP000606274">
    <property type="component" value="Unassembled WGS sequence"/>
</dbReference>
<sequence>MSKKIDCSGTAARQPFFYMLRASGQGEVWSDADEEAKFHQYGWRCSTNEENYSAPTLIGNWYEKSFDTGRAKSCRPRTSQFSHYYETTYSSTFTKKPTVNHSFKKEPQSIPDHQPDPPHTCTPGESQTPDCTSVDTIHQKKVLTSCPRSV</sequence>
<comment type="caution">
    <text evidence="10">The sequence shown here is derived from an EMBL/GenBank/DDBJ whole genome shotgun (WGS) entry which is preliminary data.</text>
</comment>
<evidence type="ECO:0000256" key="4">
    <source>
        <dbReference type="ARBA" id="ARBA00023069"/>
    </source>
</evidence>
<evidence type="ECO:0000256" key="1">
    <source>
        <dbReference type="ARBA" id="ARBA00004611"/>
    </source>
</evidence>
<dbReference type="InterPro" id="IPR037662">
    <property type="entry name" value="CFAP68/107"/>
</dbReference>
<evidence type="ECO:0000256" key="3">
    <source>
        <dbReference type="ARBA" id="ARBA00022846"/>
    </source>
</evidence>
<protein>
    <submittedName>
        <fullName evidence="10">Uncharacterized protein</fullName>
    </submittedName>
</protein>
<keyword evidence="4" id="KW-0969">Cilium</keyword>
<dbReference type="InterPro" id="IPR009524">
    <property type="entry name" value="CFAP68"/>
</dbReference>
<comment type="subunit">
    <text evidence="8">Microtubule inner protein component of sperm flagellar doublet microtubules.</text>
</comment>
<feature type="compositionally biased region" description="Polar residues" evidence="9">
    <location>
        <begin position="123"/>
        <end position="135"/>
    </location>
</feature>
<dbReference type="PANTHER" id="PTHR31180:SF3">
    <property type="entry name" value="EXPRESSED SEQUENCE EH456644"/>
    <property type="match status" value="1"/>
</dbReference>
<feature type="region of interest" description="Disordered" evidence="9">
    <location>
        <begin position="97"/>
        <end position="135"/>
    </location>
</feature>
<keyword evidence="5" id="KW-0206">Cytoskeleton</keyword>
<dbReference type="GO" id="GO:0005634">
    <property type="term" value="C:nucleus"/>
    <property type="evidence" value="ECO:0007669"/>
    <property type="project" value="InterPro"/>
</dbReference>
<name>A0A8T0AC06_SILME</name>
<dbReference type="AlphaFoldDB" id="A0A8T0AC06"/>
<keyword evidence="6" id="KW-0966">Cell projection</keyword>
<dbReference type="GO" id="GO:0030317">
    <property type="term" value="P:flagellated sperm motility"/>
    <property type="evidence" value="ECO:0007669"/>
    <property type="project" value="InterPro"/>
</dbReference>
<dbReference type="GO" id="GO:0005930">
    <property type="term" value="C:axoneme"/>
    <property type="evidence" value="ECO:0007669"/>
    <property type="project" value="UniProtKB-ARBA"/>
</dbReference>
<keyword evidence="3" id="KW-0282">Flagellum</keyword>
<proteinExistence type="predicted"/>
<evidence type="ECO:0000313" key="10">
    <source>
        <dbReference type="EMBL" id="KAF7688863.1"/>
    </source>
</evidence>
<comment type="subcellular location">
    <subcellularLocation>
        <location evidence="1">Cytoplasm</location>
        <location evidence="1">Cytoskeleton</location>
        <location evidence="1">Flagellum axoneme</location>
    </subcellularLocation>
</comment>
<organism evidence="10 11">
    <name type="scientific">Silurus meridionalis</name>
    <name type="common">Southern catfish</name>
    <name type="synonym">Silurus soldatovi meridionalis</name>
    <dbReference type="NCBI Taxonomy" id="175797"/>
    <lineage>
        <taxon>Eukaryota</taxon>
        <taxon>Metazoa</taxon>
        <taxon>Chordata</taxon>
        <taxon>Craniata</taxon>
        <taxon>Vertebrata</taxon>
        <taxon>Euteleostomi</taxon>
        <taxon>Actinopterygii</taxon>
        <taxon>Neopterygii</taxon>
        <taxon>Teleostei</taxon>
        <taxon>Ostariophysi</taxon>
        <taxon>Siluriformes</taxon>
        <taxon>Siluridae</taxon>
        <taxon>Silurus</taxon>
    </lineage>
</organism>
<gene>
    <name evidence="10" type="ORF">HF521_013670</name>
</gene>